<dbReference type="GeneID" id="33320042"/>
<dbReference type="Proteomes" id="UP000250179">
    <property type="component" value="Chromosome"/>
</dbReference>
<dbReference type="AlphaFoldDB" id="A0A2Z2MG98"/>
<reference evidence="1 2" key="1">
    <citation type="submission" date="2016-03" db="EMBL/GenBank/DDBJ databases">
        <title>Complete genome sequence of Thermococcus profundus strain DT5432.</title>
        <authorList>
            <person name="Oger P.M."/>
        </authorList>
    </citation>
    <scope>NUCLEOTIDE SEQUENCE [LARGE SCALE GENOMIC DNA]</scope>
    <source>
        <strain evidence="1 2">DT 5432</strain>
    </source>
</reference>
<proteinExistence type="predicted"/>
<protein>
    <submittedName>
        <fullName evidence="1">Uncharacterized protein</fullName>
    </submittedName>
</protein>
<organism evidence="1 2">
    <name type="scientific">Thermococcus profundus</name>
    <dbReference type="NCBI Taxonomy" id="49899"/>
    <lineage>
        <taxon>Archaea</taxon>
        <taxon>Methanobacteriati</taxon>
        <taxon>Methanobacteriota</taxon>
        <taxon>Thermococci</taxon>
        <taxon>Thermococcales</taxon>
        <taxon>Thermococcaceae</taxon>
        <taxon>Thermococcus</taxon>
    </lineage>
</organism>
<evidence type="ECO:0000313" key="1">
    <source>
        <dbReference type="EMBL" id="ASJ02924.1"/>
    </source>
</evidence>
<keyword evidence="2" id="KW-1185">Reference proteome</keyword>
<dbReference type="EMBL" id="CP014862">
    <property type="protein sequence ID" value="ASJ02924.1"/>
    <property type="molecule type" value="Genomic_DNA"/>
</dbReference>
<sequence length="140" mass="16145">MEYEKVQVYGVSLADIEQILRREGFQDTLLQVQKPGQVFGLVKRLNPPWEMHVRGFEDGHLEAEIEISRDYLEHLNDSYRRSAATELSQLLSKYGIPHTVKRDSNVKLDLEVPETLTPWKPIVAALGVIILTSYILRKKE</sequence>
<dbReference type="RefSeq" id="WP_088858180.1">
    <property type="nucleotide sequence ID" value="NZ_CP014862.1"/>
</dbReference>
<dbReference type="KEGG" id="tprf:A3L09_06470"/>
<name>A0A2Z2MG98_THEPR</name>
<accession>A0A2Z2MG98</accession>
<dbReference type="OrthoDB" id="57337at2157"/>
<evidence type="ECO:0000313" key="2">
    <source>
        <dbReference type="Proteomes" id="UP000250179"/>
    </source>
</evidence>
<gene>
    <name evidence="1" type="ORF">A3L09_06470</name>
</gene>